<sequence>MKKMIVYAMASALLLSCLLPAQAALTVNRSRVIMNEGDKTVSMTVTNRNNKEPYLAQVWIEDAAENKLSGPLMVLPPVQRIEAGAKSAVRIQALAGLDKLPKDRESVFWFNLREIPPRSEKSNVLTLALQTRLKIFWRPASIKIDAKTDTVPGLANITLEKGNDGYSLKNPTPYHLTFVEVRSSLKGKGKEGFEPVMIAPKSQSALTQGRETLGDSPTLVFVNDYGSLRLLPFKCAGAVCKAQPVVTPE</sequence>
<dbReference type="OrthoDB" id="9131059at2"/>
<keyword evidence="6 8" id="KW-0143">Chaperone</keyword>
<keyword evidence="3" id="KW-1029">Fimbrium biogenesis</keyword>
<dbReference type="InterPro" id="IPR001829">
    <property type="entry name" value="Pili_assmbl_chaperone_bac"/>
</dbReference>
<evidence type="ECO:0000256" key="3">
    <source>
        <dbReference type="ARBA" id="ARBA00022558"/>
    </source>
</evidence>
<dbReference type="InterPro" id="IPR016148">
    <property type="entry name" value="Pili_assmbl_chaperone_C"/>
</dbReference>
<dbReference type="Pfam" id="PF02753">
    <property type="entry name" value="PapD_C"/>
    <property type="match status" value="1"/>
</dbReference>
<evidence type="ECO:0000256" key="6">
    <source>
        <dbReference type="ARBA" id="ARBA00023186"/>
    </source>
</evidence>
<dbReference type="PANTHER" id="PTHR30251:SF2">
    <property type="entry name" value="FIMBRIAL CHAPERONE YADV-RELATED"/>
    <property type="match status" value="1"/>
</dbReference>
<reference evidence="12 13" key="1">
    <citation type="submission" date="2018-07" db="EMBL/GenBank/DDBJ databases">
        <title>Genomic Encyclopedia of Type Strains, Phase IV (KMG-IV): sequencing the most valuable type-strain genomes for metagenomic binning, comparative biology and taxonomic classification.</title>
        <authorList>
            <person name="Goeker M."/>
        </authorList>
    </citation>
    <scope>NUCLEOTIDE SEQUENCE [LARGE SCALE GENOMIC DNA]</scope>
    <source>
        <strain evidence="12 13">DSM 103736</strain>
    </source>
</reference>
<feature type="chain" id="PRO_5016868541" evidence="9">
    <location>
        <begin position="24"/>
        <end position="249"/>
    </location>
</feature>
<dbReference type="InterPro" id="IPR050643">
    <property type="entry name" value="Periplasmic_pilus_chap"/>
</dbReference>
<keyword evidence="7" id="KW-0393">Immunoglobulin domain</keyword>
<name>A0A370QQG2_9GAMM</name>
<dbReference type="InterPro" id="IPR008962">
    <property type="entry name" value="PapD-like_sf"/>
</dbReference>
<dbReference type="InterPro" id="IPR016147">
    <property type="entry name" value="Pili_assmbl_chaperone_N"/>
</dbReference>
<comment type="subcellular location">
    <subcellularLocation>
        <location evidence="1 8">Periplasm</location>
    </subcellularLocation>
</comment>
<comment type="caution">
    <text evidence="12">The sequence shown here is derived from an EMBL/GenBank/DDBJ whole genome shotgun (WGS) entry which is preliminary data.</text>
</comment>
<evidence type="ECO:0000256" key="9">
    <source>
        <dbReference type="SAM" id="SignalP"/>
    </source>
</evidence>
<dbReference type="InterPro" id="IPR018046">
    <property type="entry name" value="Pili_assmbl_chaperone_CS"/>
</dbReference>
<dbReference type="Proteomes" id="UP000254848">
    <property type="component" value="Unassembled WGS sequence"/>
</dbReference>
<evidence type="ECO:0000313" key="13">
    <source>
        <dbReference type="Proteomes" id="UP000254848"/>
    </source>
</evidence>
<dbReference type="FunFam" id="2.60.40.10:FF:000458">
    <property type="entry name" value="Molecular chaperone FimC"/>
    <property type="match status" value="1"/>
</dbReference>
<dbReference type="SUPFAM" id="SSF49354">
    <property type="entry name" value="PapD-like"/>
    <property type="match status" value="1"/>
</dbReference>
<keyword evidence="5" id="KW-0574">Periplasm</keyword>
<keyword evidence="4 9" id="KW-0732">Signal</keyword>
<evidence type="ECO:0000259" key="10">
    <source>
        <dbReference type="Pfam" id="PF00345"/>
    </source>
</evidence>
<dbReference type="InterPro" id="IPR036316">
    <property type="entry name" value="Pili_assmbl_chap_C_dom_sf"/>
</dbReference>
<dbReference type="PRINTS" id="PR00969">
    <property type="entry name" value="CHAPERONPILI"/>
</dbReference>
<dbReference type="EMBL" id="QRAP01000005">
    <property type="protein sequence ID" value="RDK90979.1"/>
    <property type="molecule type" value="Genomic_DNA"/>
</dbReference>
<evidence type="ECO:0000256" key="1">
    <source>
        <dbReference type="ARBA" id="ARBA00004418"/>
    </source>
</evidence>
<dbReference type="PROSITE" id="PS00635">
    <property type="entry name" value="PILI_CHAPERONE"/>
    <property type="match status" value="1"/>
</dbReference>
<dbReference type="InterPro" id="IPR013783">
    <property type="entry name" value="Ig-like_fold"/>
</dbReference>
<evidence type="ECO:0000256" key="4">
    <source>
        <dbReference type="ARBA" id="ARBA00022729"/>
    </source>
</evidence>
<organism evidence="12 13">
    <name type="scientific">Enterobacillus tribolii</name>
    <dbReference type="NCBI Taxonomy" id="1487935"/>
    <lineage>
        <taxon>Bacteria</taxon>
        <taxon>Pseudomonadati</taxon>
        <taxon>Pseudomonadota</taxon>
        <taxon>Gammaproteobacteria</taxon>
        <taxon>Enterobacterales</taxon>
        <taxon>Hafniaceae</taxon>
        <taxon>Enterobacillus</taxon>
    </lineage>
</organism>
<dbReference type="PROSITE" id="PS51257">
    <property type="entry name" value="PROKAR_LIPOPROTEIN"/>
    <property type="match status" value="1"/>
</dbReference>
<dbReference type="GO" id="GO:0071555">
    <property type="term" value="P:cell wall organization"/>
    <property type="evidence" value="ECO:0007669"/>
    <property type="project" value="InterPro"/>
</dbReference>
<evidence type="ECO:0000256" key="8">
    <source>
        <dbReference type="RuleBase" id="RU003918"/>
    </source>
</evidence>
<evidence type="ECO:0000313" key="12">
    <source>
        <dbReference type="EMBL" id="RDK90979.1"/>
    </source>
</evidence>
<dbReference type="Gene3D" id="2.60.40.10">
    <property type="entry name" value="Immunoglobulins"/>
    <property type="match status" value="2"/>
</dbReference>
<dbReference type="PANTHER" id="PTHR30251">
    <property type="entry name" value="PILUS ASSEMBLY CHAPERONE"/>
    <property type="match status" value="1"/>
</dbReference>
<feature type="domain" description="Pili assembly chaperone C-terminal" evidence="11">
    <location>
        <begin position="168"/>
        <end position="227"/>
    </location>
</feature>
<proteinExistence type="inferred from homology"/>
<keyword evidence="13" id="KW-1185">Reference proteome</keyword>
<gene>
    <name evidence="12" type="ORF">C8D90_105265</name>
</gene>
<dbReference type="Pfam" id="PF00345">
    <property type="entry name" value="PapD_N"/>
    <property type="match status" value="1"/>
</dbReference>
<feature type="domain" description="Pili assembly chaperone N-terminal" evidence="10">
    <location>
        <begin position="25"/>
        <end position="142"/>
    </location>
</feature>
<dbReference type="SUPFAM" id="SSF49584">
    <property type="entry name" value="Periplasmic chaperone C-domain"/>
    <property type="match status" value="1"/>
</dbReference>
<comment type="similarity">
    <text evidence="2 8">Belongs to the periplasmic pilus chaperone family.</text>
</comment>
<accession>A0A370QQG2</accession>
<dbReference type="AlphaFoldDB" id="A0A370QQG2"/>
<evidence type="ECO:0000256" key="2">
    <source>
        <dbReference type="ARBA" id="ARBA00007399"/>
    </source>
</evidence>
<feature type="signal peptide" evidence="9">
    <location>
        <begin position="1"/>
        <end position="23"/>
    </location>
</feature>
<evidence type="ECO:0000256" key="7">
    <source>
        <dbReference type="ARBA" id="ARBA00023319"/>
    </source>
</evidence>
<evidence type="ECO:0000259" key="11">
    <source>
        <dbReference type="Pfam" id="PF02753"/>
    </source>
</evidence>
<evidence type="ECO:0000256" key="5">
    <source>
        <dbReference type="ARBA" id="ARBA00022764"/>
    </source>
</evidence>
<dbReference type="GO" id="GO:0030288">
    <property type="term" value="C:outer membrane-bounded periplasmic space"/>
    <property type="evidence" value="ECO:0007669"/>
    <property type="project" value="InterPro"/>
</dbReference>
<dbReference type="RefSeq" id="WP_115458796.1">
    <property type="nucleotide sequence ID" value="NZ_QRAP01000005.1"/>
</dbReference>
<protein>
    <submittedName>
        <fullName evidence="12">P pilus assembly chaperone PapD</fullName>
    </submittedName>
</protein>